<dbReference type="CDD" id="cd02440">
    <property type="entry name" value="AdoMet_MTases"/>
    <property type="match status" value="1"/>
</dbReference>
<dbReference type="GO" id="GO:0009312">
    <property type="term" value="P:oligosaccharide biosynthetic process"/>
    <property type="evidence" value="ECO:0007669"/>
    <property type="project" value="InterPro"/>
</dbReference>
<dbReference type="Gene3D" id="3.40.50.150">
    <property type="entry name" value="Vaccinia Virus protein VP39"/>
    <property type="match status" value="1"/>
</dbReference>
<name>A0AA37TD20_9HYPH</name>
<evidence type="ECO:0000313" key="4">
    <source>
        <dbReference type="EMBL" id="GLS71279.1"/>
    </source>
</evidence>
<dbReference type="PANTHER" id="PTHR43464:SF19">
    <property type="entry name" value="UBIQUINONE BIOSYNTHESIS O-METHYLTRANSFERASE, MITOCHONDRIAL"/>
    <property type="match status" value="1"/>
</dbReference>
<keyword evidence="5" id="KW-1185">Reference proteome</keyword>
<evidence type="ECO:0000313" key="5">
    <source>
        <dbReference type="Proteomes" id="UP001157440"/>
    </source>
</evidence>
<evidence type="ECO:0000256" key="2">
    <source>
        <dbReference type="ARBA" id="ARBA00022679"/>
    </source>
</evidence>
<comment type="caution">
    <text evidence="4">The sequence shown here is derived from an EMBL/GenBank/DDBJ whole genome shotgun (WGS) entry which is preliminary data.</text>
</comment>
<dbReference type="Pfam" id="PF05401">
    <property type="entry name" value="NodS"/>
    <property type="match status" value="1"/>
</dbReference>
<dbReference type="PANTHER" id="PTHR43464">
    <property type="entry name" value="METHYLTRANSFERASE"/>
    <property type="match status" value="1"/>
</dbReference>
<protein>
    <submittedName>
        <fullName evidence="4">Methyltransferase</fullName>
    </submittedName>
</protein>
<sequence>MTRHDHSLPASYFDERYAANLDPWDFETSDYERAKYAATLDALPRDRYASVLEVGCSIGVLTEVLARRCDALVSLDLAERALERARERCRDLPHVRFELAQVPGQWPEGTFDLILLSEVVYYLDAGDVARLADRVQGCLRPGGEVVLVHWTGETHYPLTGDEAAERFIDGTRAFLRVQSQSRTDKYRLDVLACHEDARPRASA</sequence>
<organism evidence="4 5">
    <name type="scientific">Methylobacterium tardum</name>
    <dbReference type="NCBI Taxonomy" id="374432"/>
    <lineage>
        <taxon>Bacteria</taxon>
        <taxon>Pseudomonadati</taxon>
        <taxon>Pseudomonadota</taxon>
        <taxon>Alphaproteobacteria</taxon>
        <taxon>Hyphomicrobiales</taxon>
        <taxon>Methylobacteriaceae</taxon>
        <taxon>Methylobacterium</taxon>
    </lineage>
</organism>
<dbReference type="GO" id="GO:0032259">
    <property type="term" value="P:methylation"/>
    <property type="evidence" value="ECO:0007669"/>
    <property type="project" value="UniProtKB-KW"/>
</dbReference>
<evidence type="ECO:0000256" key="1">
    <source>
        <dbReference type="ARBA" id="ARBA00022603"/>
    </source>
</evidence>
<gene>
    <name evidence="4" type="ORF">GCM10007890_32920</name>
</gene>
<keyword evidence="3" id="KW-0949">S-adenosyl-L-methionine</keyword>
<proteinExistence type="predicted"/>
<accession>A0AA37TD20</accession>
<dbReference type="InterPro" id="IPR008715">
    <property type="entry name" value="SAM-MeTfrase_NodS-like"/>
</dbReference>
<dbReference type="Proteomes" id="UP001157440">
    <property type="component" value="Unassembled WGS sequence"/>
</dbReference>
<evidence type="ECO:0000256" key="3">
    <source>
        <dbReference type="ARBA" id="ARBA00022691"/>
    </source>
</evidence>
<dbReference type="SUPFAM" id="SSF53335">
    <property type="entry name" value="S-adenosyl-L-methionine-dependent methyltransferases"/>
    <property type="match status" value="1"/>
</dbReference>
<dbReference type="EMBL" id="BSPL01000017">
    <property type="protein sequence ID" value="GLS71279.1"/>
    <property type="molecule type" value="Genomic_DNA"/>
</dbReference>
<dbReference type="GO" id="GO:0008757">
    <property type="term" value="F:S-adenosylmethionine-dependent methyltransferase activity"/>
    <property type="evidence" value="ECO:0007669"/>
    <property type="project" value="InterPro"/>
</dbReference>
<keyword evidence="2" id="KW-0808">Transferase</keyword>
<reference evidence="5" key="1">
    <citation type="journal article" date="2019" name="Int. J. Syst. Evol. Microbiol.">
        <title>The Global Catalogue of Microorganisms (GCM) 10K type strain sequencing project: providing services to taxonomists for standard genome sequencing and annotation.</title>
        <authorList>
            <consortium name="The Broad Institute Genomics Platform"/>
            <consortium name="The Broad Institute Genome Sequencing Center for Infectious Disease"/>
            <person name="Wu L."/>
            <person name="Ma J."/>
        </authorList>
    </citation>
    <scope>NUCLEOTIDE SEQUENCE [LARGE SCALE GENOMIC DNA]</scope>
    <source>
        <strain evidence="5">NBRC 103632</strain>
    </source>
</reference>
<dbReference type="RefSeq" id="WP_238194303.1">
    <property type="nucleotide sequence ID" value="NZ_BPQZ01000001.1"/>
</dbReference>
<dbReference type="AlphaFoldDB" id="A0AA37TD20"/>
<keyword evidence="1 4" id="KW-0489">Methyltransferase</keyword>
<dbReference type="InterPro" id="IPR029063">
    <property type="entry name" value="SAM-dependent_MTases_sf"/>
</dbReference>